<dbReference type="CDD" id="cd00130">
    <property type="entry name" value="PAS"/>
    <property type="match status" value="2"/>
</dbReference>
<reference evidence="11 12" key="1">
    <citation type="journal article" date="2010" name="Int. J. Syst. Evol. Microbiol.">
        <title>Thiohalobacter thiocyanaticus gen. nov., sp. nov., a moderately halophilic, sulfur-oxidizing gammaproteobacterium from hypersaline lakes, that utilizes thiocyanate.</title>
        <authorList>
            <person name="Sorokin D.Y."/>
            <person name="Kovaleva O.L."/>
            <person name="Tourova T.P."/>
            <person name="Muyzer G."/>
        </authorList>
    </citation>
    <scope>NUCLEOTIDE SEQUENCE [LARGE SCALE GENOMIC DNA]</scope>
    <source>
        <strain evidence="11 12">Hrh1</strain>
    </source>
</reference>
<dbReference type="SUPFAM" id="SSF55073">
    <property type="entry name" value="Nucleotide cyclase"/>
    <property type="match status" value="1"/>
</dbReference>
<organism evidence="11 12">
    <name type="scientific">Thiohalobacter thiocyanaticus</name>
    <dbReference type="NCBI Taxonomy" id="585455"/>
    <lineage>
        <taxon>Bacteria</taxon>
        <taxon>Pseudomonadati</taxon>
        <taxon>Pseudomonadota</taxon>
        <taxon>Gammaproteobacteria</taxon>
        <taxon>Thiohalobacterales</taxon>
        <taxon>Thiohalobacteraceae</taxon>
        <taxon>Thiohalobacter</taxon>
    </lineage>
</organism>
<keyword evidence="3" id="KW-0973">c-di-GMP</keyword>
<comment type="cofactor">
    <cofactor evidence="1">
        <name>Mg(2+)</name>
        <dbReference type="ChEBI" id="CHEBI:18420"/>
    </cofactor>
</comment>
<dbReference type="SMART" id="SM00052">
    <property type="entry name" value="EAL"/>
    <property type="match status" value="1"/>
</dbReference>
<dbReference type="Proteomes" id="UP000287798">
    <property type="component" value="Unassembled WGS sequence"/>
</dbReference>
<dbReference type="PROSITE" id="PS50112">
    <property type="entry name" value="PAS"/>
    <property type="match status" value="2"/>
</dbReference>
<dbReference type="InterPro" id="IPR011006">
    <property type="entry name" value="CheY-like_superfamily"/>
</dbReference>
<dbReference type="EC" id="3.1.4.52" evidence="2"/>
<dbReference type="GO" id="GO:0006355">
    <property type="term" value="P:regulation of DNA-templated transcription"/>
    <property type="evidence" value="ECO:0007669"/>
    <property type="project" value="InterPro"/>
</dbReference>
<feature type="domain" description="PAC" evidence="8">
    <location>
        <begin position="211"/>
        <end position="265"/>
    </location>
</feature>
<dbReference type="GO" id="GO:0000160">
    <property type="term" value="P:phosphorelay signal transduction system"/>
    <property type="evidence" value="ECO:0007669"/>
    <property type="project" value="InterPro"/>
</dbReference>
<dbReference type="PROSITE" id="PS50887">
    <property type="entry name" value="GGDEF"/>
    <property type="match status" value="1"/>
</dbReference>
<dbReference type="EMBL" id="QZMU01000001">
    <property type="protein sequence ID" value="RRQ22925.1"/>
    <property type="molecule type" value="Genomic_DNA"/>
</dbReference>
<dbReference type="Gene3D" id="3.30.450.20">
    <property type="entry name" value="PAS domain"/>
    <property type="match status" value="2"/>
</dbReference>
<dbReference type="Pfam" id="PF00989">
    <property type="entry name" value="PAS"/>
    <property type="match status" value="1"/>
</dbReference>
<dbReference type="InterPro" id="IPR001633">
    <property type="entry name" value="EAL_dom"/>
</dbReference>
<gene>
    <name evidence="11" type="ORF">D6C00_13970</name>
</gene>
<dbReference type="FunFam" id="3.30.70.270:FF:000001">
    <property type="entry name" value="Diguanylate cyclase domain protein"/>
    <property type="match status" value="1"/>
</dbReference>
<dbReference type="Gene3D" id="3.40.50.2300">
    <property type="match status" value="1"/>
</dbReference>
<feature type="domain" description="PAC" evidence="8">
    <location>
        <begin position="337"/>
        <end position="389"/>
    </location>
</feature>
<dbReference type="InterPro" id="IPR035919">
    <property type="entry name" value="EAL_sf"/>
</dbReference>
<evidence type="ECO:0000256" key="2">
    <source>
        <dbReference type="ARBA" id="ARBA00012282"/>
    </source>
</evidence>
<dbReference type="OrthoDB" id="1316910at2"/>
<dbReference type="CDD" id="cd01949">
    <property type="entry name" value="GGDEF"/>
    <property type="match status" value="1"/>
</dbReference>
<dbReference type="InterPro" id="IPR000014">
    <property type="entry name" value="PAS"/>
</dbReference>
<dbReference type="NCBIfam" id="TIGR00229">
    <property type="entry name" value="sensory_box"/>
    <property type="match status" value="2"/>
</dbReference>
<feature type="domain" description="GGDEF" evidence="10">
    <location>
        <begin position="421"/>
        <end position="554"/>
    </location>
</feature>
<dbReference type="SMART" id="SM00086">
    <property type="entry name" value="PAC"/>
    <property type="match status" value="2"/>
</dbReference>
<dbReference type="SUPFAM" id="SSF52172">
    <property type="entry name" value="CheY-like"/>
    <property type="match status" value="1"/>
</dbReference>
<evidence type="ECO:0000256" key="1">
    <source>
        <dbReference type="ARBA" id="ARBA00001946"/>
    </source>
</evidence>
<dbReference type="GO" id="GO:0071732">
    <property type="term" value="P:cellular response to nitric oxide"/>
    <property type="evidence" value="ECO:0007669"/>
    <property type="project" value="UniProtKB-ARBA"/>
</dbReference>
<dbReference type="FunFam" id="3.20.20.450:FF:000001">
    <property type="entry name" value="Cyclic di-GMP phosphodiesterase yahA"/>
    <property type="match status" value="1"/>
</dbReference>
<dbReference type="CDD" id="cd01948">
    <property type="entry name" value="EAL"/>
    <property type="match status" value="1"/>
</dbReference>
<dbReference type="PANTHER" id="PTHR44757">
    <property type="entry name" value="DIGUANYLATE CYCLASE DGCP"/>
    <property type="match status" value="1"/>
</dbReference>
<evidence type="ECO:0000313" key="12">
    <source>
        <dbReference type="Proteomes" id="UP000287798"/>
    </source>
</evidence>
<dbReference type="InterPro" id="IPR000700">
    <property type="entry name" value="PAS-assoc_C"/>
</dbReference>
<evidence type="ECO:0000259" key="7">
    <source>
        <dbReference type="PROSITE" id="PS50112"/>
    </source>
</evidence>
<evidence type="ECO:0000256" key="3">
    <source>
        <dbReference type="ARBA" id="ARBA00022636"/>
    </source>
</evidence>
<dbReference type="InterPro" id="IPR001789">
    <property type="entry name" value="Sig_transdc_resp-reg_receiver"/>
</dbReference>
<feature type="domain" description="PAS" evidence="7">
    <location>
        <begin position="262"/>
        <end position="302"/>
    </location>
</feature>
<name>A0A426QMD0_9GAMM</name>
<evidence type="ECO:0000256" key="4">
    <source>
        <dbReference type="ARBA" id="ARBA00051114"/>
    </source>
</evidence>
<evidence type="ECO:0000259" key="8">
    <source>
        <dbReference type="PROSITE" id="PS50113"/>
    </source>
</evidence>
<evidence type="ECO:0000259" key="6">
    <source>
        <dbReference type="PROSITE" id="PS50110"/>
    </source>
</evidence>
<dbReference type="Pfam" id="PF00563">
    <property type="entry name" value="EAL"/>
    <property type="match status" value="1"/>
</dbReference>
<comment type="caution">
    <text evidence="11">The sequence shown here is derived from an EMBL/GenBank/DDBJ whole genome shotgun (WGS) entry which is preliminary data.</text>
</comment>
<dbReference type="Gene3D" id="3.20.20.450">
    <property type="entry name" value="EAL domain"/>
    <property type="match status" value="1"/>
</dbReference>
<dbReference type="PROSITE" id="PS50883">
    <property type="entry name" value="EAL"/>
    <property type="match status" value="1"/>
</dbReference>
<dbReference type="PROSITE" id="PS50110">
    <property type="entry name" value="RESPONSE_REGULATORY"/>
    <property type="match status" value="1"/>
</dbReference>
<proteinExistence type="predicted"/>
<accession>A0A426QMD0</accession>
<sequence length="819" mass="91736">MIDESDAHLSALIVEDSEDDALLLISHLESGGYRVGWQRVETSDALRRAVTEDRWDIVFSDYAMPHFSGDKALSLLRQYDQDVPFIFVSGNIGEETAVAAMKAGAQDYVMKSNLKRLVPVVQRELAEAELRRRQRQVEDKLRKLSMVVENAVDGVFITDSSGQIEYVNPAFERITGFSGREVSGRDPALLNSGRHGKAFFRRMWQTLHKGQVFRDTFINRRKDGQEFYEEKAIMPLLDAQGEISHFVSIGRDVTAQVRERAERERMNAIIEATPDFVAIADECGRLLYVNRAGCEMLGLGPQPADWDGADLDDLCHDETARVRLQEALATARRKGLWESEIELCSREGKVIPVSQVILAHTGADAKVEFYSTIARDITERKRFESQLQYQASHDMLTGLPNRVLLMHRLQMEMDRAQRHSTRAAVLFLDLDNFKRVNDSLGHQAGDALLQRVAWRLGNCLRPNDTVARLGGDEFAIVMSDVRDIDNILTIIHKLRATFDSPILVGTQELFVGFSAGIAVYPNDGDSHDILLQNADTAMYRAKAMGKGEYQFYAAGMNARGQELLSLETDLRRALQREELVLYYQPQMDLGSGRIVAVEALLRWQHPEKGLVPPSDFIPILEESGLINVAGDWVLRRACADCARLIGQLGSVMRVAVNVSPRQFNDPGFVDSVRRVLGRQRIPAGCLELEITEEIVMQEVSMTGSTLSELDRLGVRLAVDDFGTGYSSMAYLKRFPLDALKIDRTFVEGLPGDQGNAAIVEASIYLGRKLGLEVIAEGVETAVQREFLQAHQCDLIQGYALGRPMPLPALIEFLRDISRH</sequence>
<dbReference type="SUPFAM" id="SSF141868">
    <property type="entry name" value="EAL domain-like"/>
    <property type="match status" value="1"/>
</dbReference>
<dbReference type="SUPFAM" id="SSF55785">
    <property type="entry name" value="PYP-like sensor domain (PAS domain)"/>
    <property type="match status" value="2"/>
</dbReference>
<dbReference type="PROSITE" id="PS50113">
    <property type="entry name" value="PAC"/>
    <property type="match status" value="2"/>
</dbReference>
<dbReference type="Pfam" id="PF13426">
    <property type="entry name" value="PAS_9"/>
    <property type="match status" value="1"/>
</dbReference>
<dbReference type="SMART" id="SM00448">
    <property type="entry name" value="REC"/>
    <property type="match status" value="1"/>
</dbReference>
<dbReference type="InterPro" id="IPR000160">
    <property type="entry name" value="GGDEF_dom"/>
</dbReference>
<dbReference type="InterPro" id="IPR029787">
    <property type="entry name" value="Nucleotide_cyclase"/>
</dbReference>
<evidence type="ECO:0000259" key="10">
    <source>
        <dbReference type="PROSITE" id="PS50887"/>
    </source>
</evidence>
<dbReference type="NCBIfam" id="TIGR00254">
    <property type="entry name" value="GGDEF"/>
    <property type="match status" value="1"/>
</dbReference>
<dbReference type="Pfam" id="PF00072">
    <property type="entry name" value="Response_reg"/>
    <property type="match status" value="1"/>
</dbReference>
<feature type="modified residue" description="4-aspartylphosphate" evidence="5">
    <location>
        <position position="61"/>
    </location>
</feature>
<feature type="domain" description="Response regulatory" evidence="6">
    <location>
        <begin position="10"/>
        <end position="126"/>
    </location>
</feature>
<evidence type="ECO:0000259" key="9">
    <source>
        <dbReference type="PROSITE" id="PS50883"/>
    </source>
</evidence>
<feature type="domain" description="EAL" evidence="9">
    <location>
        <begin position="563"/>
        <end position="817"/>
    </location>
</feature>
<dbReference type="AlphaFoldDB" id="A0A426QMD0"/>
<dbReference type="InterPro" id="IPR013767">
    <property type="entry name" value="PAS_fold"/>
</dbReference>
<evidence type="ECO:0000256" key="5">
    <source>
        <dbReference type="PROSITE-ProRule" id="PRU00169"/>
    </source>
</evidence>
<dbReference type="GO" id="GO:0071111">
    <property type="term" value="F:cyclic-guanylate-specific phosphodiesterase activity"/>
    <property type="evidence" value="ECO:0007669"/>
    <property type="project" value="UniProtKB-EC"/>
</dbReference>
<dbReference type="InterPro" id="IPR052155">
    <property type="entry name" value="Biofilm_reg_signaling"/>
</dbReference>
<dbReference type="InterPro" id="IPR001610">
    <property type="entry name" value="PAC"/>
</dbReference>
<keyword evidence="5" id="KW-0597">Phosphoprotein</keyword>
<keyword evidence="12" id="KW-1185">Reference proteome</keyword>
<evidence type="ECO:0000313" key="11">
    <source>
        <dbReference type="EMBL" id="RRQ22925.1"/>
    </source>
</evidence>
<dbReference type="SMART" id="SM00267">
    <property type="entry name" value="GGDEF"/>
    <property type="match status" value="1"/>
</dbReference>
<feature type="domain" description="PAS" evidence="7">
    <location>
        <begin position="140"/>
        <end position="185"/>
    </location>
</feature>
<dbReference type="PANTHER" id="PTHR44757:SF2">
    <property type="entry name" value="BIOFILM ARCHITECTURE MAINTENANCE PROTEIN MBAA"/>
    <property type="match status" value="1"/>
</dbReference>
<dbReference type="Gene3D" id="3.30.70.270">
    <property type="match status" value="1"/>
</dbReference>
<dbReference type="Pfam" id="PF00990">
    <property type="entry name" value="GGDEF"/>
    <property type="match status" value="1"/>
</dbReference>
<dbReference type="RefSeq" id="WP_125182264.1">
    <property type="nucleotide sequence ID" value="NZ_QZMU01000001.1"/>
</dbReference>
<dbReference type="InterPro" id="IPR035965">
    <property type="entry name" value="PAS-like_dom_sf"/>
</dbReference>
<dbReference type="CDD" id="cd00156">
    <property type="entry name" value="REC"/>
    <property type="match status" value="1"/>
</dbReference>
<protein>
    <recommendedName>
        <fullName evidence="2">cyclic-guanylate-specific phosphodiesterase</fullName>
        <ecNumber evidence="2">3.1.4.52</ecNumber>
    </recommendedName>
</protein>
<dbReference type="SMART" id="SM00091">
    <property type="entry name" value="PAS"/>
    <property type="match status" value="2"/>
</dbReference>
<dbReference type="InterPro" id="IPR043128">
    <property type="entry name" value="Rev_trsase/Diguanyl_cyclase"/>
</dbReference>
<comment type="catalytic activity">
    <reaction evidence="4">
        <text>3',3'-c-di-GMP + H2O = 5'-phosphoguanylyl(3'-&gt;5')guanosine + H(+)</text>
        <dbReference type="Rhea" id="RHEA:24902"/>
        <dbReference type="ChEBI" id="CHEBI:15377"/>
        <dbReference type="ChEBI" id="CHEBI:15378"/>
        <dbReference type="ChEBI" id="CHEBI:58754"/>
        <dbReference type="ChEBI" id="CHEBI:58805"/>
        <dbReference type="EC" id="3.1.4.52"/>
    </reaction>
    <physiologicalReaction direction="left-to-right" evidence="4">
        <dbReference type="Rhea" id="RHEA:24903"/>
    </physiologicalReaction>
</comment>